<gene>
    <name evidence="2" type="ORF">FG87_22910</name>
</gene>
<evidence type="ECO:0000313" key="2">
    <source>
        <dbReference type="EMBL" id="KIA62773.1"/>
    </source>
</evidence>
<dbReference type="InterPro" id="IPR051049">
    <property type="entry name" value="Dienelactone_hydrolase-like"/>
</dbReference>
<feature type="domain" description="Dienelactone hydrolase" evidence="1">
    <location>
        <begin position="13"/>
        <end position="227"/>
    </location>
</feature>
<protein>
    <submittedName>
        <fullName evidence="2">Carboxymethylenebutenolidase</fullName>
    </submittedName>
</protein>
<comment type="caution">
    <text evidence="2">The sequence shown here is derived from an EMBL/GenBank/DDBJ whole genome shotgun (WGS) entry which is preliminary data.</text>
</comment>
<accession>A0ABR4ZC07</accession>
<dbReference type="PANTHER" id="PTHR46623">
    <property type="entry name" value="CARBOXYMETHYLENEBUTENOLIDASE-RELATED"/>
    <property type="match status" value="1"/>
</dbReference>
<organism evidence="2 3">
    <name type="scientific">Nocardia vulneris</name>
    <dbReference type="NCBI Taxonomy" id="1141657"/>
    <lineage>
        <taxon>Bacteria</taxon>
        <taxon>Bacillati</taxon>
        <taxon>Actinomycetota</taxon>
        <taxon>Actinomycetes</taxon>
        <taxon>Mycobacteriales</taxon>
        <taxon>Nocardiaceae</taxon>
        <taxon>Nocardia</taxon>
    </lineage>
</organism>
<dbReference type="EMBL" id="JNFP01000028">
    <property type="protein sequence ID" value="KIA62773.1"/>
    <property type="molecule type" value="Genomic_DNA"/>
</dbReference>
<keyword evidence="3" id="KW-1185">Reference proteome</keyword>
<dbReference type="SUPFAM" id="SSF53474">
    <property type="entry name" value="alpha/beta-Hydrolases"/>
    <property type="match status" value="1"/>
</dbReference>
<evidence type="ECO:0000313" key="3">
    <source>
        <dbReference type="Proteomes" id="UP000031364"/>
    </source>
</evidence>
<sequence length="239" mass="25691">MDTIELTTPDGRLEAMIARPSGQGPWPGVVVIHDAVGFSADLRRTMRMLADYGYLAVAPNLFSRGRVRCVRSIYRALVSTGDGPAVRDVLAARDHLVAQPDCTGRTAVVGFCMGGGFALLVAPKGFDASAPFYPSLFADYRSVLDGACPVVASFGQRDPMLIGKPAKLEQTLTEFGVEHDIKVYPGVTHAFANLTAADPLLRVTGLGYNEDASRDAWQRIFAFFDTHLSADKPPVAESS</sequence>
<dbReference type="Pfam" id="PF01738">
    <property type="entry name" value="DLH"/>
    <property type="match status" value="1"/>
</dbReference>
<dbReference type="RefSeq" id="WP_043674161.1">
    <property type="nucleotide sequence ID" value="NZ_BDCI01000002.1"/>
</dbReference>
<dbReference type="InterPro" id="IPR029058">
    <property type="entry name" value="AB_hydrolase_fold"/>
</dbReference>
<evidence type="ECO:0000259" key="1">
    <source>
        <dbReference type="Pfam" id="PF01738"/>
    </source>
</evidence>
<dbReference type="Gene3D" id="3.40.50.1820">
    <property type="entry name" value="alpha/beta hydrolase"/>
    <property type="match status" value="1"/>
</dbReference>
<dbReference type="PANTHER" id="PTHR46623:SF6">
    <property type="entry name" value="ALPHA_BETA-HYDROLASES SUPERFAMILY PROTEIN"/>
    <property type="match status" value="1"/>
</dbReference>
<proteinExistence type="predicted"/>
<dbReference type="InterPro" id="IPR002925">
    <property type="entry name" value="Dienelactn_hydro"/>
</dbReference>
<reference evidence="2 3" key="1">
    <citation type="journal article" date="2014" name="Int. J. Syst. Evol. Microbiol.">
        <title>Nocardia vulneris sp. nov., isolated from wounds of human patients in North America.</title>
        <authorList>
            <person name="Lasker B.A."/>
            <person name="Bell M."/>
            <person name="Klenk H.P."/>
            <person name="Sproer C."/>
            <person name="Schumann C."/>
            <person name="Schumann P."/>
            <person name="Brown J.M."/>
        </authorList>
    </citation>
    <scope>NUCLEOTIDE SEQUENCE [LARGE SCALE GENOMIC DNA]</scope>
    <source>
        <strain evidence="2 3">W9851</strain>
    </source>
</reference>
<dbReference type="Proteomes" id="UP000031364">
    <property type="component" value="Unassembled WGS sequence"/>
</dbReference>
<name>A0ABR4ZC07_9NOCA</name>